<sequence length="103" mass="11981">MQYRSPCSIRPTWTWTWTLTWGPGRLGHDKATWMNLDGMVLCMVFTARAFNPYLSFLTISREQILPIAYNLPNSSFSGTFFAVVVLVLRYCRNARYKPADQQH</sequence>
<evidence type="ECO:0000313" key="2">
    <source>
        <dbReference type="EMBL" id="OWT43127.1"/>
    </source>
</evidence>
<dbReference type="EMBL" id="LSBJ02000003">
    <property type="protein sequence ID" value="OWT43127.1"/>
    <property type="molecule type" value="Genomic_DNA"/>
</dbReference>
<feature type="transmembrane region" description="Helical" evidence="1">
    <location>
        <begin position="33"/>
        <end position="54"/>
    </location>
</feature>
<dbReference type="GeneID" id="33936626"/>
<feature type="transmembrane region" description="Helical" evidence="1">
    <location>
        <begin position="74"/>
        <end position="91"/>
    </location>
</feature>
<gene>
    <name evidence="2" type="ORF">VFPPC_17697</name>
</gene>
<keyword evidence="3" id="KW-1185">Reference proteome</keyword>
<keyword evidence="1" id="KW-0812">Transmembrane</keyword>
<reference evidence="2 3" key="1">
    <citation type="journal article" date="2016" name="PLoS Pathog.">
        <title>Biosynthesis of antibiotic leucinostatins in bio-control fungus Purpureocillium lilacinum and their inhibition on phytophthora revealed by genome mining.</title>
        <authorList>
            <person name="Wang G."/>
            <person name="Liu Z."/>
            <person name="Lin R."/>
            <person name="Li E."/>
            <person name="Mao Z."/>
            <person name="Ling J."/>
            <person name="Yang Y."/>
            <person name="Yin W.B."/>
            <person name="Xie B."/>
        </authorList>
    </citation>
    <scope>NUCLEOTIDE SEQUENCE [LARGE SCALE GENOMIC DNA]</scope>
    <source>
        <strain evidence="2">170</strain>
    </source>
</reference>
<evidence type="ECO:0000313" key="3">
    <source>
        <dbReference type="Proteomes" id="UP000078397"/>
    </source>
</evidence>
<dbReference type="RefSeq" id="XP_022285576.1">
    <property type="nucleotide sequence ID" value="XM_022429386.1"/>
</dbReference>
<accession>A0A219AQS1</accession>
<dbReference type="AlphaFoldDB" id="A0A219AQS1"/>
<comment type="caution">
    <text evidence="2">The sequence shown here is derived from an EMBL/GenBank/DDBJ whole genome shotgun (WGS) entry which is preliminary data.</text>
</comment>
<keyword evidence="1" id="KW-0472">Membrane</keyword>
<keyword evidence="1" id="KW-1133">Transmembrane helix</keyword>
<protein>
    <submittedName>
        <fullName evidence="2">Uncharacterized protein</fullName>
    </submittedName>
</protein>
<proteinExistence type="predicted"/>
<name>A0A219AQS1_METCM</name>
<dbReference type="KEGG" id="pchm:VFPPC_17697"/>
<dbReference type="Proteomes" id="UP000078397">
    <property type="component" value="Unassembled WGS sequence"/>
</dbReference>
<evidence type="ECO:0000256" key="1">
    <source>
        <dbReference type="SAM" id="Phobius"/>
    </source>
</evidence>
<organism evidence="2 3">
    <name type="scientific">Pochonia chlamydosporia 170</name>
    <dbReference type="NCBI Taxonomy" id="1380566"/>
    <lineage>
        <taxon>Eukaryota</taxon>
        <taxon>Fungi</taxon>
        <taxon>Dikarya</taxon>
        <taxon>Ascomycota</taxon>
        <taxon>Pezizomycotina</taxon>
        <taxon>Sordariomycetes</taxon>
        <taxon>Hypocreomycetidae</taxon>
        <taxon>Hypocreales</taxon>
        <taxon>Clavicipitaceae</taxon>
        <taxon>Pochonia</taxon>
    </lineage>
</organism>